<proteinExistence type="predicted"/>
<sequence>MRVRELAAHADDLGFVPRPPVRWLDPPELARTALKAVLAGVFADYGDKREVQAALPASTLEPVHRPAGDLWLDYTADLGDGFDATATVAALLAAPTLAVDGPPAPDGSPGARRTLPRGHVLVLGGDEVYPAASARAYEDRTLGPYAAALPAPAPGTPRDATTEPTLLAVPGNHDWYDGLTSFLRVFARGARIGAWRTVQRRSYGVLDLGHGWWLLLLDSQLGEYVDEPQLEHLRTHLTAHLRPGDAVVVCAAEPAWAHVGDHPAAFDQLHFVERELVHERHVPGHDEPVPTGAAVRLWLSGDAHHYSRYAQRPPTTGPAPGEAGRDPRSVQAVTCGLGGAYLSDTHRLADSVDLPAPGARRHDGTPRVPYDRCGATYPDQATSRRLCRRVADPFGRWWAGWRNPGLLVAAGWVQLVLVALLAGLLDLVTPGSGPQTVRATSPADALRFAAVVLAWGAGPLVLHVVAARLAPRGLVARSVPATLGVVLQLAAGLAGLVLLTTVPWPDALSPAGVVGGAVVVAWVSGALHGTEAFALLLVSQSTGKVASWQMSGQAVDDHKGFLRLHVRDDGALVLHPLVVDTVCRDWELARTPLGARPVPAHGLPRVRLLEEPVVIARKGFAP</sequence>
<feature type="transmembrane region" description="Helical" evidence="2">
    <location>
        <begin position="445"/>
        <end position="467"/>
    </location>
</feature>
<dbReference type="RefSeq" id="WP_227564469.1">
    <property type="nucleotide sequence ID" value="NZ_CP101989.1"/>
</dbReference>
<evidence type="ECO:0000313" key="4">
    <source>
        <dbReference type="Proteomes" id="UP001317322"/>
    </source>
</evidence>
<dbReference type="InterPro" id="IPR029052">
    <property type="entry name" value="Metallo-depent_PP-like"/>
</dbReference>
<reference evidence="3 4" key="1">
    <citation type="submission" date="2022-07" db="EMBL/GenBank/DDBJ databases">
        <title>Novel species in genus cellulomonas.</title>
        <authorList>
            <person name="Ye L."/>
        </authorList>
    </citation>
    <scope>NUCLEOTIDE SEQUENCE [LARGE SCALE GENOMIC DNA]</scope>
    <source>
        <strain evidence="4">zg-Y908</strain>
    </source>
</reference>
<accession>A0ABY5KA95</accession>
<evidence type="ECO:0000256" key="1">
    <source>
        <dbReference type="SAM" id="MobiDB-lite"/>
    </source>
</evidence>
<keyword evidence="2" id="KW-0812">Transmembrane</keyword>
<dbReference type="Proteomes" id="UP001317322">
    <property type="component" value="Chromosome"/>
</dbReference>
<evidence type="ECO:0000313" key="3">
    <source>
        <dbReference type="EMBL" id="UUI66356.1"/>
    </source>
</evidence>
<dbReference type="Gene3D" id="3.60.21.10">
    <property type="match status" value="1"/>
</dbReference>
<dbReference type="PANTHER" id="PTHR34211">
    <property type="entry name" value="CALCINEURIN-LIKE METALLO-PHOSPHOESTERASE SUPERFAMILY PROTEIN"/>
    <property type="match status" value="1"/>
</dbReference>
<evidence type="ECO:0008006" key="5">
    <source>
        <dbReference type="Google" id="ProtNLM"/>
    </source>
</evidence>
<organism evidence="3 4">
    <name type="scientific">Cellulomonas wangsupingiae</name>
    <dbReference type="NCBI Taxonomy" id="2968085"/>
    <lineage>
        <taxon>Bacteria</taxon>
        <taxon>Bacillati</taxon>
        <taxon>Actinomycetota</taxon>
        <taxon>Actinomycetes</taxon>
        <taxon>Micrococcales</taxon>
        <taxon>Cellulomonadaceae</taxon>
        <taxon>Cellulomonas</taxon>
    </lineage>
</organism>
<feature type="transmembrane region" description="Helical" evidence="2">
    <location>
        <begin position="406"/>
        <end position="425"/>
    </location>
</feature>
<keyword evidence="2" id="KW-0472">Membrane</keyword>
<dbReference type="SUPFAM" id="SSF56300">
    <property type="entry name" value="Metallo-dependent phosphatases"/>
    <property type="match status" value="1"/>
</dbReference>
<keyword evidence="2" id="KW-1133">Transmembrane helix</keyword>
<name>A0ABY5KA95_9CELL</name>
<dbReference type="PANTHER" id="PTHR34211:SF3">
    <property type="entry name" value="CALCINEURIN-LIKE METALLO-PHOSPHOESTERASE SUPERFAMILY PROTEIN"/>
    <property type="match status" value="1"/>
</dbReference>
<feature type="transmembrane region" description="Helical" evidence="2">
    <location>
        <begin position="479"/>
        <end position="499"/>
    </location>
</feature>
<evidence type="ECO:0000256" key="2">
    <source>
        <dbReference type="SAM" id="Phobius"/>
    </source>
</evidence>
<feature type="transmembrane region" description="Helical" evidence="2">
    <location>
        <begin position="511"/>
        <end position="538"/>
    </location>
</feature>
<protein>
    <recommendedName>
        <fullName evidence="5">Calcineurin-like phosphoesterase domain-containing protein</fullName>
    </recommendedName>
</protein>
<keyword evidence="4" id="KW-1185">Reference proteome</keyword>
<dbReference type="EMBL" id="CP101989">
    <property type="protein sequence ID" value="UUI66356.1"/>
    <property type="molecule type" value="Genomic_DNA"/>
</dbReference>
<feature type="region of interest" description="Disordered" evidence="1">
    <location>
        <begin position="309"/>
        <end position="329"/>
    </location>
</feature>
<gene>
    <name evidence="3" type="ORF">NP075_06475</name>
</gene>